<dbReference type="OrthoDB" id="2570732at2759"/>
<name>A0A0S2M5Y7_CRYD1</name>
<sequence>MSSTSPYSAATQHTLTKSLALIAPSILEGATKYITNPTARDKMTEDTIQQLKSGIPEVATSIGSQSPRHMILHVKTPTYHSKLRDSGLQTTVTYSWSTRHPTKAGRSAQTVLARFVPEVWFGASSIGSRPVLSATPSSGPSREEYSEELESIAAGMLTECLEDIIDEDGDDLGASFETALELMAHKCKQGSAAICQSMGASVIDGLDGEGDPYTFFFETDNCSLTPGDGGSLSFTGHVTGEGWRNADDEKPEKFNLRPADWNFAVSAEEVRSAKNLL</sequence>
<evidence type="ECO:0000313" key="1">
    <source>
        <dbReference type="EMBL" id="ALO69544.1"/>
    </source>
</evidence>
<gene>
    <name evidence="1" type="ordered locus">CNH00933</name>
</gene>
<dbReference type="KEGG" id="cne:CNH00933"/>
<evidence type="ECO:0008006" key="3">
    <source>
        <dbReference type="Google" id="ProtNLM"/>
    </source>
</evidence>
<dbReference type="GeneID" id="36392982"/>
<dbReference type="InParanoid" id="A0A0S2M5Y7"/>
<reference evidence="1 2" key="1">
    <citation type="journal article" date="2005" name="Science">
        <title>The genome of the basidiomycetous yeast and human pathogen Cryptococcus neoformans.</title>
        <authorList>
            <person name="Loftus B.J."/>
            <person name="Fung E."/>
            <person name="Roncaglia P."/>
            <person name="Rowley D."/>
            <person name="Amedeo P."/>
            <person name="Bruno D."/>
            <person name="Vamathevan J."/>
            <person name="Miranda M."/>
            <person name="Anderson I.J."/>
            <person name="Fraser J.A."/>
            <person name="Allen J.E."/>
            <person name="Bosdet I.E."/>
            <person name="Brent M.R."/>
            <person name="Chiu R."/>
            <person name="Doering T.L."/>
            <person name="Donlin M.J."/>
            <person name="D'Souza C.A."/>
            <person name="Fox D.S."/>
            <person name="Grinberg V."/>
            <person name="Fu J."/>
            <person name="Fukushima M."/>
            <person name="Haas B.J."/>
            <person name="Huang J.C."/>
            <person name="Janbon G."/>
            <person name="Jones S.J."/>
            <person name="Koo H.L."/>
            <person name="Krzywinski M.I."/>
            <person name="Kwon-Chung J.K."/>
            <person name="Lengeler K.B."/>
            <person name="Maiti R."/>
            <person name="Marra M.A."/>
            <person name="Marra R.E."/>
            <person name="Mathewson C.A."/>
            <person name="Mitchell T.G."/>
            <person name="Pertea M."/>
            <person name="Riggs F.R."/>
            <person name="Salzberg S.L."/>
            <person name="Schein J.E."/>
            <person name="Shvartsbeyn A."/>
            <person name="Shin H."/>
            <person name="Shumway M."/>
            <person name="Specht C.A."/>
            <person name="Suh B.B."/>
            <person name="Tenney A."/>
            <person name="Utterback T.R."/>
            <person name="Wickes B.L."/>
            <person name="Wortman J.R."/>
            <person name="Wye N.H."/>
            <person name="Kronstad J.W."/>
            <person name="Lodge J.K."/>
            <person name="Heitman J."/>
            <person name="Davis R.W."/>
            <person name="Fraser C.M."/>
            <person name="Hyman R.W."/>
        </authorList>
    </citation>
    <scope>NUCLEOTIDE SEQUENCE [LARGE SCALE GENOMIC DNA]</scope>
    <source>
        <strain evidence="2">JEC21 / ATCC MYA-565</strain>
    </source>
</reference>
<dbReference type="AlphaFoldDB" id="A0A0S2M5Y7"/>
<keyword evidence="2" id="KW-1185">Reference proteome</keyword>
<evidence type="ECO:0000313" key="2">
    <source>
        <dbReference type="Proteomes" id="UP000002149"/>
    </source>
</evidence>
<dbReference type="Proteomes" id="UP000002149">
    <property type="component" value="Chromosome 8"/>
</dbReference>
<dbReference type="EMBL" id="AE017348">
    <property type="protein sequence ID" value="ALO69544.1"/>
    <property type="molecule type" value="Genomic_DNA"/>
</dbReference>
<protein>
    <recommendedName>
        <fullName evidence="3">Guanine nucleotide-binding protein subunit gamma</fullName>
    </recommendedName>
</protein>
<proteinExistence type="predicted"/>
<organism evidence="1 2">
    <name type="scientific">Cryptococcus deneoformans (strain JEC21 / ATCC MYA-565)</name>
    <name type="common">Cryptococcus neoformans var. neoformans serotype D</name>
    <dbReference type="NCBI Taxonomy" id="214684"/>
    <lineage>
        <taxon>Eukaryota</taxon>
        <taxon>Fungi</taxon>
        <taxon>Dikarya</taxon>
        <taxon>Basidiomycota</taxon>
        <taxon>Agaricomycotina</taxon>
        <taxon>Tremellomycetes</taxon>
        <taxon>Tremellales</taxon>
        <taxon>Cryptococcaceae</taxon>
        <taxon>Cryptococcus</taxon>
        <taxon>Cryptococcus neoformans species complex</taxon>
    </lineage>
</organism>
<dbReference type="VEuPathDB" id="FungiDB:CNH00933"/>
<accession>A0A0S2M5Y7</accession>
<dbReference type="PaxDb" id="214684-A0A0S2M5Y7"/>
<dbReference type="RefSeq" id="XP_024514623.1">
    <property type="nucleotide sequence ID" value="XM_024658709.1"/>
</dbReference>
<dbReference type="STRING" id="214684.A0A0S2M5Y7"/>